<dbReference type="AlphaFoldDB" id="A0A9Q3KH19"/>
<reference evidence="2" key="1">
    <citation type="submission" date="2021-03" db="EMBL/GenBank/DDBJ databases">
        <title>Draft genome sequence of rust myrtle Austropuccinia psidii MF-1, a brazilian biotype.</title>
        <authorList>
            <person name="Quecine M.C."/>
            <person name="Pachon D.M.R."/>
            <person name="Bonatelli M.L."/>
            <person name="Correr F.H."/>
            <person name="Franceschini L.M."/>
            <person name="Leite T.F."/>
            <person name="Margarido G.R.A."/>
            <person name="Almeida C.A."/>
            <person name="Ferrarezi J.A."/>
            <person name="Labate C.A."/>
        </authorList>
    </citation>
    <scope>NUCLEOTIDE SEQUENCE</scope>
    <source>
        <strain evidence="2">MF-1</strain>
    </source>
</reference>
<proteinExistence type="predicted"/>
<evidence type="ECO:0000313" key="3">
    <source>
        <dbReference type="Proteomes" id="UP000765509"/>
    </source>
</evidence>
<feature type="region of interest" description="Disordered" evidence="1">
    <location>
        <begin position="55"/>
        <end position="90"/>
    </location>
</feature>
<dbReference type="EMBL" id="AVOT02107427">
    <property type="protein sequence ID" value="MBW0580396.1"/>
    <property type="molecule type" value="Genomic_DNA"/>
</dbReference>
<comment type="caution">
    <text evidence="2">The sequence shown here is derived from an EMBL/GenBank/DDBJ whole genome shotgun (WGS) entry which is preliminary data.</text>
</comment>
<evidence type="ECO:0000256" key="1">
    <source>
        <dbReference type="SAM" id="MobiDB-lite"/>
    </source>
</evidence>
<gene>
    <name evidence="2" type="ORF">O181_120111</name>
</gene>
<feature type="compositionally biased region" description="Basic and acidic residues" evidence="1">
    <location>
        <begin position="75"/>
        <end position="90"/>
    </location>
</feature>
<keyword evidence="3" id="KW-1185">Reference proteome</keyword>
<accession>A0A9Q3KH19</accession>
<evidence type="ECO:0000313" key="2">
    <source>
        <dbReference type="EMBL" id="MBW0580396.1"/>
    </source>
</evidence>
<name>A0A9Q3KH19_9BASI</name>
<protein>
    <submittedName>
        <fullName evidence="2">Uncharacterized protein</fullName>
    </submittedName>
</protein>
<organism evidence="2 3">
    <name type="scientific">Austropuccinia psidii MF-1</name>
    <dbReference type="NCBI Taxonomy" id="1389203"/>
    <lineage>
        <taxon>Eukaryota</taxon>
        <taxon>Fungi</taxon>
        <taxon>Dikarya</taxon>
        <taxon>Basidiomycota</taxon>
        <taxon>Pucciniomycotina</taxon>
        <taxon>Pucciniomycetes</taxon>
        <taxon>Pucciniales</taxon>
        <taxon>Sphaerophragmiaceae</taxon>
        <taxon>Austropuccinia</taxon>
    </lineage>
</organism>
<sequence length="90" mass="10251">MNSYLHIKPFLGQEKTIELLGGWSPFSFKDKVKKIKNWLKIQSLLSVDQNKELETTSALEEGPVASTSSKLAPEAFKEKPKRISEEEERS</sequence>
<dbReference type="Proteomes" id="UP000765509">
    <property type="component" value="Unassembled WGS sequence"/>
</dbReference>